<evidence type="ECO:0000256" key="1">
    <source>
        <dbReference type="SAM" id="Phobius"/>
    </source>
</evidence>
<evidence type="ECO:0008006" key="4">
    <source>
        <dbReference type="Google" id="ProtNLM"/>
    </source>
</evidence>
<keyword evidence="1" id="KW-1133">Transmembrane helix</keyword>
<dbReference type="RefSeq" id="WP_107845563.1">
    <property type="nucleotide sequence ID" value="NZ_QBKS01000001.1"/>
</dbReference>
<evidence type="ECO:0000313" key="2">
    <source>
        <dbReference type="EMBL" id="PTX57467.1"/>
    </source>
</evidence>
<accession>A0A2T6BNA4</accession>
<comment type="caution">
    <text evidence="2">The sequence shown here is derived from an EMBL/GenBank/DDBJ whole genome shotgun (WGS) entry which is preliminary data.</text>
</comment>
<dbReference type="EMBL" id="QBKS01000001">
    <property type="protein sequence ID" value="PTX57467.1"/>
    <property type="molecule type" value="Genomic_DNA"/>
</dbReference>
<dbReference type="AlphaFoldDB" id="A0A2T6BNA4"/>
<feature type="transmembrane region" description="Helical" evidence="1">
    <location>
        <begin position="35"/>
        <end position="54"/>
    </location>
</feature>
<gene>
    <name evidence="2" type="ORF">C8N43_2137</name>
</gene>
<dbReference type="OrthoDB" id="7877108at2"/>
<name>A0A2T6BNA4_9RHOB</name>
<sequence length="175" mass="19074">MSEEIVVKFRLGEADFAAAMREAGKQMHRRRSKMTFLLLMVGIAVATVVVLLIVERGFQFETDGSHFVAFVLGMVTCLCIIAVNARLALRDTAALGMAEDAARGQVTARFGAEGVHWESGVGHTWTRWNGISEVMAIPHATVLRTGAVLHPIPDAEVPIPGETFRTQLTTWKDAA</sequence>
<keyword evidence="1" id="KW-0472">Membrane</keyword>
<protein>
    <recommendedName>
        <fullName evidence="4">YcxB-like protein</fullName>
    </recommendedName>
</protein>
<dbReference type="Proteomes" id="UP000243978">
    <property type="component" value="Unassembled WGS sequence"/>
</dbReference>
<evidence type="ECO:0000313" key="3">
    <source>
        <dbReference type="Proteomes" id="UP000243978"/>
    </source>
</evidence>
<reference evidence="2 3" key="1">
    <citation type="submission" date="2018-04" db="EMBL/GenBank/DDBJ databases">
        <title>Genomic Encyclopedia of Archaeal and Bacterial Type Strains, Phase II (KMG-II): from individual species to whole genera.</title>
        <authorList>
            <person name="Goeker M."/>
        </authorList>
    </citation>
    <scope>NUCLEOTIDE SEQUENCE [LARGE SCALE GENOMIC DNA]</scope>
    <source>
        <strain evidence="2 3">DSM 100977</strain>
    </source>
</reference>
<feature type="transmembrane region" description="Helical" evidence="1">
    <location>
        <begin position="66"/>
        <end position="89"/>
    </location>
</feature>
<proteinExistence type="predicted"/>
<keyword evidence="1" id="KW-0812">Transmembrane</keyword>
<keyword evidence="3" id="KW-1185">Reference proteome</keyword>
<organism evidence="2 3">
    <name type="scientific">Litoreibacter ponti</name>
    <dbReference type="NCBI Taxonomy" id="1510457"/>
    <lineage>
        <taxon>Bacteria</taxon>
        <taxon>Pseudomonadati</taxon>
        <taxon>Pseudomonadota</taxon>
        <taxon>Alphaproteobacteria</taxon>
        <taxon>Rhodobacterales</taxon>
        <taxon>Roseobacteraceae</taxon>
        <taxon>Litoreibacter</taxon>
    </lineage>
</organism>